<proteinExistence type="predicted"/>
<dbReference type="Pfam" id="PF24883">
    <property type="entry name" value="NPHP3_N"/>
    <property type="match status" value="1"/>
</dbReference>
<dbReference type="EMBL" id="WTXG01000242">
    <property type="protein sequence ID" value="KAI0290186.1"/>
    <property type="molecule type" value="Genomic_DNA"/>
</dbReference>
<organism evidence="4 5">
    <name type="scientific">Multifurca ochricompacta</name>
    <dbReference type="NCBI Taxonomy" id="376703"/>
    <lineage>
        <taxon>Eukaryota</taxon>
        <taxon>Fungi</taxon>
        <taxon>Dikarya</taxon>
        <taxon>Basidiomycota</taxon>
        <taxon>Agaricomycotina</taxon>
        <taxon>Agaricomycetes</taxon>
        <taxon>Russulales</taxon>
        <taxon>Russulaceae</taxon>
        <taxon>Multifurca</taxon>
    </lineage>
</organism>
<dbReference type="PANTHER" id="PTHR10039">
    <property type="entry name" value="AMELOGENIN"/>
    <property type="match status" value="1"/>
</dbReference>
<keyword evidence="1" id="KW-0677">Repeat</keyword>
<evidence type="ECO:0008006" key="6">
    <source>
        <dbReference type="Google" id="ProtNLM"/>
    </source>
</evidence>
<dbReference type="InterPro" id="IPR056884">
    <property type="entry name" value="NPHP3-like_N"/>
</dbReference>
<evidence type="ECO:0000259" key="2">
    <source>
        <dbReference type="Pfam" id="PF17109"/>
    </source>
</evidence>
<feature type="non-terminal residue" evidence="4">
    <location>
        <position position="496"/>
    </location>
</feature>
<evidence type="ECO:0000313" key="4">
    <source>
        <dbReference type="EMBL" id="KAI0290186.1"/>
    </source>
</evidence>
<dbReference type="PANTHER" id="PTHR10039:SF16">
    <property type="entry name" value="GPI INOSITOL-DEACYLASE"/>
    <property type="match status" value="1"/>
</dbReference>
<protein>
    <recommendedName>
        <fullName evidence="6">Fungal STAND N-terminal Goodbye domain-containing protein</fullName>
    </recommendedName>
</protein>
<name>A0AAD4QEC4_9AGAM</name>
<comment type="caution">
    <text evidence="4">The sequence shown here is derived from an EMBL/GenBank/DDBJ whole genome shotgun (WGS) entry which is preliminary data.</text>
</comment>
<gene>
    <name evidence="4" type="ORF">B0F90DRAFT_1921140</name>
</gene>
<accession>A0AAD4QEC4</accession>
<dbReference type="InterPro" id="IPR031350">
    <property type="entry name" value="Goodbye_dom"/>
</dbReference>
<dbReference type="Pfam" id="PF17109">
    <property type="entry name" value="Goodbye"/>
    <property type="match status" value="1"/>
</dbReference>
<reference evidence="4" key="1">
    <citation type="journal article" date="2022" name="New Phytol.">
        <title>Evolutionary transition to the ectomycorrhizal habit in the genomes of a hyperdiverse lineage of mushroom-forming fungi.</title>
        <authorList>
            <person name="Looney B."/>
            <person name="Miyauchi S."/>
            <person name="Morin E."/>
            <person name="Drula E."/>
            <person name="Courty P.E."/>
            <person name="Kohler A."/>
            <person name="Kuo A."/>
            <person name="LaButti K."/>
            <person name="Pangilinan J."/>
            <person name="Lipzen A."/>
            <person name="Riley R."/>
            <person name="Andreopoulos W."/>
            <person name="He G."/>
            <person name="Johnson J."/>
            <person name="Nolan M."/>
            <person name="Tritt A."/>
            <person name="Barry K.W."/>
            <person name="Grigoriev I.V."/>
            <person name="Nagy L.G."/>
            <person name="Hibbett D."/>
            <person name="Henrissat B."/>
            <person name="Matheny P.B."/>
            <person name="Labbe J."/>
            <person name="Martin F.M."/>
        </authorList>
    </citation>
    <scope>NUCLEOTIDE SEQUENCE</scope>
    <source>
        <strain evidence="4">BPL690</strain>
    </source>
</reference>
<sequence length="496" mass="55433">MSFTPSSDLQSLFETALSEYQKKAGTNLVEHDLAIKLKGCQSTDTIIALLQEQAQAFHKFRRDDTLVTRMINRTVHILYTLSTGGVLAEGLGLSFPPAKAVFAGIGVLLAAVKDINASYDALVELFESIESFLRRLDIYTKIPLTMAMTEIVVKILVELLSTLALATQQVKQGRLKKFGKKLLGENDVESVLHRLDRLTQEEARTTAAQTLEIVHGLIRNINVIMDDGKASTDDIRRALVVMQQIASEINKAKRDKLQENFRRWLSPPDPSKNHNIACEAHHEGTAACGLREEHPLFHNHPGDQANARGRASFNGIFYFDFRDDQKQNLRGLLSTLVVQLCARSDRCSYILSRLYSAHDAGSLQPSDSALIECLQEMIKPSGQCTTYVIVDALDECPKTSGTPSAREKVLKVVKELVDLHHPNLRICITSRPEADIQIDLQSLASHTVSLHDEAGQVEDINNYISFFVNADSNTRRWRKEDRELVMNKLCQQADGM</sequence>
<feature type="domain" description="Fungal STAND N-terminal Goodbye" evidence="2">
    <location>
        <begin position="13"/>
        <end position="139"/>
    </location>
</feature>
<dbReference type="Proteomes" id="UP001203297">
    <property type="component" value="Unassembled WGS sequence"/>
</dbReference>
<feature type="domain" description="Nephrocystin 3-like N-terminal" evidence="3">
    <location>
        <begin position="315"/>
        <end position="431"/>
    </location>
</feature>
<evidence type="ECO:0000313" key="5">
    <source>
        <dbReference type="Proteomes" id="UP001203297"/>
    </source>
</evidence>
<keyword evidence="5" id="KW-1185">Reference proteome</keyword>
<dbReference type="AlphaFoldDB" id="A0AAD4QEC4"/>
<evidence type="ECO:0000259" key="3">
    <source>
        <dbReference type="Pfam" id="PF24883"/>
    </source>
</evidence>
<evidence type="ECO:0000256" key="1">
    <source>
        <dbReference type="ARBA" id="ARBA00022737"/>
    </source>
</evidence>